<dbReference type="InterPro" id="IPR001005">
    <property type="entry name" value="SANT/Myb"/>
</dbReference>
<dbReference type="VEuPathDB" id="VectorBase:RSAN_026945"/>
<evidence type="ECO:0000256" key="1">
    <source>
        <dbReference type="ARBA" id="ARBA00011764"/>
    </source>
</evidence>
<reference evidence="6" key="2">
    <citation type="submission" date="2021-09" db="EMBL/GenBank/DDBJ databases">
        <authorList>
            <person name="Jia N."/>
            <person name="Wang J."/>
            <person name="Shi W."/>
            <person name="Du L."/>
            <person name="Sun Y."/>
            <person name="Zhan W."/>
            <person name="Jiang J."/>
            <person name="Wang Q."/>
            <person name="Zhang B."/>
            <person name="Ji P."/>
            <person name="Sakyi L.B."/>
            <person name="Cui X."/>
            <person name="Yuan T."/>
            <person name="Jiang B."/>
            <person name="Yang W."/>
            <person name="Lam T.T.-Y."/>
            <person name="Chang Q."/>
            <person name="Ding S."/>
            <person name="Wang X."/>
            <person name="Zhu J."/>
            <person name="Ruan X."/>
            <person name="Zhao L."/>
            <person name="Wei J."/>
            <person name="Que T."/>
            <person name="Du C."/>
            <person name="Cheng J."/>
            <person name="Dai P."/>
            <person name="Han X."/>
            <person name="Huang E."/>
            <person name="Gao Y."/>
            <person name="Liu J."/>
            <person name="Shao H."/>
            <person name="Ye R."/>
            <person name="Li L."/>
            <person name="Wei W."/>
            <person name="Wang X."/>
            <person name="Wang C."/>
            <person name="Huo Q."/>
            <person name="Li W."/>
            <person name="Guo W."/>
            <person name="Chen H."/>
            <person name="Chen S."/>
            <person name="Zhou L."/>
            <person name="Zhou L."/>
            <person name="Ni X."/>
            <person name="Tian J."/>
            <person name="Zhou Y."/>
            <person name="Sheng Y."/>
            <person name="Liu T."/>
            <person name="Pan Y."/>
            <person name="Xia L."/>
            <person name="Li J."/>
            <person name="Zhao F."/>
            <person name="Cao W."/>
        </authorList>
    </citation>
    <scope>NUCLEOTIDE SEQUENCE</scope>
    <source>
        <strain evidence="6">Rsan-2018</strain>
        <tissue evidence="6">Larvae</tissue>
    </source>
</reference>
<dbReference type="EMBL" id="JABSTV010001254">
    <property type="protein sequence ID" value="KAH7939056.1"/>
    <property type="molecule type" value="Genomic_DNA"/>
</dbReference>
<comment type="subunit">
    <text evidence="1">Self-associates forming complexes of several hundred monomers.</text>
</comment>
<evidence type="ECO:0000256" key="4">
    <source>
        <dbReference type="SAM" id="MobiDB-lite"/>
    </source>
</evidence>
<protein>
    <recommendedName>
        <fullName evidence="2">Regulatory protein zeste</fullName>
    </recommendedName>
</protein>
<evidence type="ECO:0000259" key="5">
    <source>
        <dbReference type="PROSITE" id="PS50090"/>
    </source>
</evidence>
<comment type="caution">
    <text evidence="6">The sequence shown here is derived from an EMBL/GenBank/DDBJ whole genome shotgun (WGS) entry which is preliminary data.</text>
</comment>
<organism evidence="6 7">
    <name type="scientific">Rhipicephalus sanguineus</name>
    <name type="common">Brown dog tick</name>
    <name type="synonym">Ixodes sanguineus</name>
    <dbReference type="NCBI Taxonomy" id="34632"/>
    <lineage>
        <taxon>Eukaryota</taxon>
        <taxon>Metazoa</taxon>
        <taxon>Ecdysozoa</taxon>
        <taxon>Arthropoda</taxon>
        <taxon>Chelicerata</taxon>
        <taxon>Arachnida</taxon>
        <taxon>Acari</taxon>
        <taxon>Parasitiformes</taxon>
        <taxon>Ixodida</taxon>
        <taxon>Ixodoidea</taxon>
        <taxon>Ixodidae</taxon>
        <taxon>Rhipicephalinae</taxon>
        <taxon>Rhipicephalus</taxon>
        <taxon>Rhipicephalus</taxon>
    </lineage>
</organism>
<keyword evidence="7" id="KW-1185">Reference proteome</keyword>
<sequence>MADGGGEKQLSYTQDNVSVRMLSSRGEETISGKLEITKEKHGHVVTWTAYPPASATKEQQQRYDENSAGVWEDLSADSAVSYHVGGKDKSQSLDSVKIKKENGTSSASGDSPTSGPHCIVTFEVTDITSYRCRQVADTHELTLNLSDGTRLPTFIFIERRYEHFIRALHEHISFKRSDPADPYCLVLTTPRQQPDDSSQASEQATEKAPSRPPSQPANNVSKTVATAAPARPVASKPAAQAIQLFVSRAPNVIVQSQPDGQTRLVPQQAMRLLLSQGSHPPIEEPRPVRLVVQQTVPPPASPSPTLVGEPQVAWSASGLVISDVRSQAPGQPGSSYPGPMPHVRRRGPHWPTEEKMELLELLKNRRALINPRLGEGMSKKDKLEGWKEVTDILNRHHPTTGGRCLAEVKKQWQNLFLKAKRERRELLNDGTKTGE</sequence>
<dbReference type="Proteomes" id="UP000821837">
    <property type="component" value="Chromosome 8"/>
</dbReference>
<feature type="compositionally biased region" description="Polar residues" evidence="4">
    <location>
        <begin position="189"/>
        <end position="203"/>
    </location>
</feature>
<evidence type="ECO:0000256" key="2">
    <source>
        <dbReference type="ARBA" id="ARBA00016807"/>
    </source>
</evidence>
<feature type="region of interest" description="Disordered" evidence="4">
    <location>
        <begin position="83"/>
        <end position="117"/>
    </location>
</feature>
<evidence type="ECO:0000313" key="6">
    <source>
        <dbReference type="EMBL" id="KAH7939056.1"/>
    </source>
</evidence>
<feature type="domain" description="Myb-like" evidence="5">
    <location>
        <begin position="350"/>
        <end position="416"/>
    </location>
</feature>
<dbReference type="PROSITE" id="PS50090">
    <property type="entry name" value="MYB_LIKE"/>
    <property type="match status" value="1"/>
</dbReference>
<gene>
    <name evidence="6" type="ORF">HPB52_005232</name>
</gene>
<reference evidence="6" key="1">
    <citation type="journal article" date="2020" name="Cell">
        <title>Large-Scale Comparative Analyses of Tick Genomes Elucidate Their Genetic Diversity and Vector Capacities.</title>
        <authorList>
            <consortium name="Tick Genome and Microbiome Consortium (TIGMIC)"/>
            <person name="Jia N."/>
            <person name="Wang J."/>
            <person name="Shi W."/>
            <person name="Du L."/>
            <person name="Sun Y."/>
            <person name="Zhan W."/>
            <person name="Jiang J.F."/>
            <person name="Wang Q."/>
            <person name="Zhang B."/>
            <person name="Ji P."/>
            <person name="Bell-Sakyi L."/>
            <person name="Cui X.M."/>
            <person name="Yuan T.T."/>
            <person name="Jiang B.G."/>
            <person name="Yang W.F."/>
            <person name="Lam T.T."/>
            <person name="Chang Q.C."/>
            <person name="Ding S.J."/>
            <person name="Wang X.J."/>
            <person name="Zhu J.G."/>
            <person name="Ruan X.D."/>
            <person name="Zhao L."/>
            <person name="Wei J.T."/>
            <person name="Ye R.Z."/>
            <person name="Que T.C."/>
            <person name="Du C.H."/>
            <person name="Zhou Y.H."/>
            <person name="Cheng J.X."/>
            <person name="Dai P.F."/>
            <person name="Guo W.B."/>
            <person name="Han X.H."/>
            <person name="Huang E.J."/>
            <person name="Li L.F."/>
            <person name="Wei W."/>
            <person name="Gao Y.C."/>
            <person name="Liu J.Z."/>
            <person name="Shao H.Z."/>
            <person name="Wang X."/>
            <person name="Wang C.C."/>
            <person name="Yang T.C."/>
            <person name="Huo Q.B."/>
            <person name="Li W."/>
            <person name="Chen H.Y."/>
            <person name="Chen S.E."/>
            <person name="Zhou L.G."/>
            <person name="Ni X.B."/>
            <person name="Tian J.H."/>
            <person name="Sheng Y."/>
            <person name="Liu T."/>
            <person name="Pan Y.S."/>
            <person name="Xia L.Y."/>
            <person name="Li J."/>
            <person name="Zhao F."/>
            <person name="Cao W.C."/>
        </authorList>
    </citation>
    <scope>NUCLEOTIDE SEQUENCE</scope>
    <source>
        <strain evidence="6">Rsan-2018</strain>
    </source>
</reference>
<dbReference type="Pfam" id="PF13873">
    <property type="entry name" value="Myb_DNA-bind_5"/>
    <property type="match status" value="1"/>
</dbReference>
<feature type="compositionally biased region" description="Basic and acidic residues" evidence="4">
    <location>
        <begin position="85"/>
        <end position="102"/>
    </location>
</feature>
<feature type="compositionally biased region" description="Low complexity" evidence="4">
    <location>
        <begin position="223"/>
        <end position="233"/>
    </location>
</feature>
<evidence type="ECO:0000313" key="7">
    <source>
        <dbReference type="Proteomes" id="UP000821837"/>
    </source>
</evidence>
<feature type="region of interest" description="Disordered" evidence="4">
    <location>
        <begin position="185"/>
        <end position="233"/>
    </location>
</feature>
<accession>A0A9D4PDP6</accession>
<name>A0A9D4PDP6_RHISA</name>
<proteinExistence type="predicted"/>
<dbReference type="AlphaFoldDB" id="A0A9D4PDP6"/>
<comment type="function">
    <text evidence="3">Involved in transvection phenomena (= synapsis-dependent gene expression), where the synaptic pairing of chromosomes carrying genes with which zeste interacts influences the expression of these genes. Zeste binds to DNA and stimulates transcription from a nearby promoter.</text>
</comment>
<feature type="compositionally biased region" description="Polar residues" evidence="4">
    <location>
        <begin position="103"/>
        <end position="114"/>
    </location>
</feature>
<evidence type="ECO:0000256" key="3">
    <source>
        <dbReference type="ARBA" id="ARBA00025466"/>
    </source>
</evidence>
<dbReference type="InterPro" id="IPR028002">
    <property type="entry name" value="Myb_DNA-bind_5"/>
</dbReference>